<name>A0A9N8VMH1_9GLOM</name>
<keyword evidence="2" id="KW-1185">Reference proteome</keyword>
<evidence type="ECO:0000313" key="1">
    <source>
        <dbReference type="EMBL" id="CAG8454689.1"/>
    </source>
</evidence>
<dbReference type="Proteomes" id="UP000789405">
    <property type="component" value="Unassembled WGS sequence"/>
</dbReference>
<gene>
    <name evidence="1" type="ORF">DERYTH_LOCUS704</name>
</gene>
<proteinExistence type="predicted"/>
<dbReference type="EMBL" id="CAJVPY010000163">
    <property type="protein sequence ID" value="CAG8454689.1"/>
    <property type="molecule type" value="Genomic_DNA"/>
</dbReference>
<protein>
    <submittedName>
        <fullName evidence="1">10955_t:CDS:1</fullName>
    </submittedName>
</protein>
<comment type="caution">
    <text evidence="1">The sequence shown here is derived from an EMBL/GenBank/DDBJ whole genome shotgun (WGS) entry which is preliminary data.</text>
</comment>
<sequence length="50" mass="5673">MFSLELYCVERNLSKDLKIVDMGNVSGANINNKESLLEDELFAPEIIDEL</sequence>
<organism evidence="1 2">
    <name type="scientific">Dentiscutata erythropus</name>
    <dbReference type="NCBI Taxonomy" id="1348616"/>
    <lineage>
        <taxon>Eukaryota</taxon>
        <taxon>Fungi</taxon>
        <taxon>Fungi incertae sedis</taxon>
        <taxon>Mucoromycota</taxon>
        <taxon>Glomeromycotina</taxon>
        <taxon>Glomeromycetes</taxon>
        <taxon>Diversisporales</taxon>
        <taxon>Gigasporaceae</taxon>
        <taxon>Dentiscutata</taxon>
    </lineage>
</organism>
<evidence type="ECO:0000313" key="2">
    <source>
        <dbReference type="Proteomes" id="UP000789405"/>
    </source>
</evidence>
<dbReference type="AlphaFoldDB" id="A0A9N8VMH1"/>
<accession>A0A9N8VMH1</accession>
<reference evidence="1" key="1">
    <citation type="submission" date="2021-06" db="EMBL/GenBank/DDBJ databases">
        <authorList>
            <person name="Kallberg Y."/>
            <person name="Tangrot J."/>
            <person name="Rosling A."/>
        </authorList>
    </citation>
    <scope>NUCLEOTIDE SEQUENCE</scope>
    <source>
        <strain evidence="1">MA453B</strain>
    </source>
</reference>